<feature type="transmembrane region" description="Helical" evidence="3">
    <location>
        <begin position="62"/>
        <end position="81"/>
    </location>
</feature>
<keyword evidence="6" id="KW-1185">Reference proteome</keyword>
<dbReference type="PANTHER" id="PTHR45138:SF9">
    <property type="entry name" value="DIGUANYLATE CYCLASE DGCM-RELATED"/>
    <property type="match status" value="1"/>
</dbReference>
<evidence type="ECO:0000313" key="6">
    <source>
        <dbReference type="Proteomes" id="UP001177769"/>
    </source>
</evidence>
<dbReference type="PANTHER" id="PTHR45138">
    <property type="entry name" value="REGULATORY COMPONENTS OF SENSORY TRANSDUCTION SYSTEM"/>
    <property type="match status" value="1"/>
</dbReference>
<dbReference type="InterPro" id="IPR043128">
    <property type="entry name" value="Rev_trsase/Diguanyl_cyclase"/>
</dbReference>
<dbReference type="Gene3D" id="3.30.70.270">
    <property type="match status" value="1"/>
</dbReference>
<feature type="transmembrane region" description="Helical" evidence="3">
    <location>
        <begin position="36"/>
        <end position="56"/>
    </location>
</feature>
<protein>
    <recommendedName>
        <fullName evidence="1">diguanylate cyclase</fullName>
        <ecNumber evidence="1">2.7.7.65</ecNumber>
    </recommendedName>
</protein>
<comment type="catalytic activity">
    <reaction evidence="2">
        <text>2 GTP = 3',3'-c-di-GMP + 2 diphosphate</text>
        <dbReference type="Rhea" id="RHEA:24898"/>
        <dbReference type="ChEBI" id="CHEBI:33019"/>
        <dbReference type="ChEBI" id="CHEBI:37565"/>
        <dbReference type="ChEBI" id="CHEBI:58805"/>
        <dbReference type="EC" id="2.7.7.65"/>
    </reaction>
</comment>
<dbReference type="SMART" id="SM00267">
    <property type="entry name" value="GGDEF"/>
    <property type="match status" value="1"/>
</dbReference>
<feature type="transmembrane region" description="Helical" evidence="3">
    <location>
        <begin position="93"/>
        <end position="110"/>
    </location>
</feature>
<dbReference type="EMBL" id="CP116346">
    <property type="protein sequence ID" value="WIT09744.1"/>
    <property type="molecule type" value="Genomic_DNA"/>
</dbReference>
<dbReference type="GO" id="GO:0052621">
    <property type="term" value="F:diguanylate cyclase activity"/>
    <property type="evidence" value="ECO:0007669"/>
    <property type="project" value="UniProtKB-EC"/>
</dbReference>
<proteinExistence type="predicted"/>
<dbReference type="SUPFAM" id="SSF55073">
    <property type="entry name" value="Nucleotide cyclase"/>
    <property type="match status" value="1"/>
</dbReference>
<dbReference type="InterPro" id="IPR029787">
    <property type="entry name" value="Nucleotide_cyclase"/>
</dbReference>
<gene>
    <name evidence="5" type="ORF">PFX98_12395</name>
</gene>
<evidence type="ECO:0000256" key="2">
    <source>
        <dbReference type="ARBA" id="ARBA00034247"/>
    </source>
</evidence>
<dbReference type="KEGG" id="pais:PFX98_12395"/>
<reference evidence="5" key="1">
    <citation type="submission" date="2023-01" db="EMBL/GenBank/DDBJ databases">
        <title>Whole genome sequence of Paucibacter sp. S2-9 isolated from pond sediment.</title>
        <authorList>
            <person name="Jung J.Y."/>
        </authorList>
    </citation>
    <scope>NUCLEOTIDE SEQUENCE</scope>
    <source>
        <strain evidence="5">S2-9</strain>
    </source>
</reference>
<evidence type="ECO:0000259" key="4">
    <source>
        <dbReference type="PROSITE" id="PS50887"/>
    </source>
</evidence>
<dbReference type="AlphaFoldDB" id="A0AA95N945"/>
<feature type="transmembrane region" description="Helical" evidence="3">
    <location>
        <begin position="116"/>
        <end position="137"/>
    </location>
</feature>
<dbReference type="Pfam" id="PF00990">
    <property type="entry name" value="GGDEF"/>
    <property type="match status" value="1"/>
</dbReference>
<dbReference type="FunFam" id="3.30.70.270:FF:000001">
    <property type="entry name" value="Diguanylate cyclase domain protein"/>
    <property type="match status" value="1"/>
</dbReference>
<feature type="transmembrane region" description="Helical" evidence="3">
    <location>
        <begin position="6"/>
        <end position="29"/>
    </location>
</feature>
<dbReference type="CDD" id="cd01949">
    <property type="entry name" value="GGDEF"/>
    <property type="match status" value="1"/>
</dbReference>
<keyword evidence="3" id="KW-0812">Transmembrane</keyword>
<organism evidence="5 6">
    <name type="scientific">Paucibacter sediminis</name>
    <dbReference type="NCBI Taxonomy" id="3019553"/>
    <lineage>
        <taxon>Bacteria</taxon>
        <taxon>Pseudomonadati</taxon>
        <taxon>Pseudomonadota</taxon>
        <taxon>Betaproteobacteria</taxon>
        <taxon>Burkholderiales</taxon>
        <taxon>Sphaerotilaceae</taxon>
        <taxon>Roseateles</taxon>
    </lineage>
</organism>
<accession>A0AA95N945</accession>
<dbReference type="RefSeq" id="WP_285230814.1">
    <property type="nucleotide sequence ID" value="NZ_CP116346.1"/>
</dbReference>
<dbReference type="NCBIfam" id="TIGR00254">
    <property type="entry name" value="GGDEF"/>
    <property type="match status" value="1"/>
</dbReference>
<feature type="domain" description="GGDEF" evidence="4">
    <location>
        <begin position="250"/>
        <end position="384"/>
    </location>
</feature>
<feature type="transmembrane region" description="Helical" evidence="3">
    <location>
        <begin position="149"/>
        <end position="173"/>
    </location>
</feature>
<feature type="transmembrane region" description="Helical" evidence="3">
    <location>
        <begin position="185"/>
        <end position="207"/>
    </location>
</feature>
<keyword evidence="3" id="KW-1133">Transmembrane helix</keyword>
<dbReference type="PROSITE" id="PS50887">
    <property type="entry name" value="GGDEF"/>
    <property type="match status" value="1"/>
</dbReference>
<evidence type="ECO:0000313" key="5">
    <source>
        <dbReference type="EMBL" id="WIT09744.1"/>
    </source>
</evidence>
<dbReference type="InterPro" id="IPR050469">
    <property type="entry name" value="Diguanylate_Cyclase"/>
</dbReference>
<dbReference type="InterPro" id="IPR000160">
    <property type="entry name" value="GGDEF_dom"/>
</dbReference>
<dbReference type="EC" id="2.7.7.65" evidence="1"/>
<evidence type="ECO:0000256" key="3">
    <source>
        <dbReference type="SAM" id="Phobius"/>
    </source>
</evidence>
<dbReference type="Proteomes" id="UP001177769">
    <property type="component" value="Chromosome"/>
</dbReference>
<name>A0AA95N945_9BURK</name>
<sequence length="389" mass="42602">MPLDMPTLFLVVTVVAFVMAGWVGVMAWGQRRSEALWSWAAVMCAFAVSNVLYGFRGVIGDFWSVVLGNGVLSLAFALMLLSLWRFQGIRPRPLLMGLPVLLALGLYALFIDAYRIRVIVGGTLFPAQLGLVLQVLLSRRRPVLGRGRWMLVTGAAVLGTILLLRALGMLLGWLDAGDALANYRWQAMLVLVAMVAVLSFGLGFVYMNLERAERRSFELAMRDVLTGLANRRAILDLLRSSVARARRQGQWLSVLMVDIDHFKAVNDNHGHQAGDAVLRQVAQTLASRLRAQDQIGRFGGEEFLVLLPDTQAEGARVLADALRQAVQHTFTPWGGQQIAVTISVGVCGHPLSEADSPESLIAAADRAMYQAKRLGRNRVEQVGEESEAG</sequence>
<evidence type="ECO:0000256" key="1">
    <source>
        <dbReference type="ARBA" id="ARBA00012528"/>
    </source>
</evidence>
<keyword evidence="3" id="KW-0472">Membrane</keyword>